<dbReference type="EMBL" id="CAEZUP010000065">
    <property type="protein sequence ID" value="CAB4616212.1"/>
    <property type="molecule type" value="Genomic_DNA"/>
</dbReference>
<keyword evidence="4" id="KW-0862">Zinc</keyword>
<evidence type="ECO:0000313" key="6">
    <source>
        <dbReference type="EMBL" id="CAB4616212.1"/>
    </source>
</evidence>
<dbReference type="SMART" id="SM00849">
    <property type="entry name" value="Lactamase_B"/>
    <property type="match status" value="1"/>
</dbReference>
<dbReference type="PANTHER" id="PTHR42978:SF6">
    <property type="entry name" value="QUORUM-QUENCHING LACTONASE YTNP-RELATED"/>
    <property type="match status" value="1"/>
</dbReference>
<gene>
    <name evidence="6" type="ORF">UFOPK1835_01420</name>
</gene>
<proteinExistence type="inferred from homology"/>
<evidence type="ECO:0000259" key="5">
    <source>
        <dbReference type="SMART" id="SM00849"/>
    </source>
</evidence>
<dbReference type="AlphaFoldDB" id="A0A6J6HQT4"/>
<dbReference type="PANTHER" id="PTHR42978">
    <property type="entry name" value="QUORUM-QUENCHING LACTONASE YTNP-RELATED-RELATED"/>
    <property type="match status" value="1"/>
</dbReference>
<evidence type="ECO:0000256" key="3">
    <source>
        <dbReference type="ARBA" id="ARBA00022801"/>
    </source>
</evidence>
<dbReference type="InterPro" id="IPR051013">
    <property type="entry name" value="MBL_superfamily_lactonases"/>
</dbReference>
<keyword evidence="3" id="KW-0378">Hydrolase</keyword>
<dbReference type="Gene3D" id="3.60.15.10">
    <property type="entry name" value="Ribonuclease Z/Hydroxyacylglutathione hydrolase-like"/>
    <property type="match status" value="1"/>
</dbReference>
<comment type="similarity">
    <text evidence="1">Belongs to the metallo-beta-lactamase superfamily.</text>
</comment>
<dbReference type="InterPro" id="IPR001279">
    <property type="entry name" value="Metallo-B-lactamas"/>
</dbReference>
<evidence type="ECO:0000256" key="1">
    <source>
        <dbReference type="ARBA" id="ARBA00007749"/>
    </source>
</evidence>
<reference evidence="6" key="1">
    <citation type="submission" date="2020-05" db="EMBL/GenBank/DDBJ databases">
        <authorList>
            <person name="Chiriac C."/>
            <person name="Salcher M."/>
            <person name="Ghai R."/>
            <person name="Kavagutti S V."/>
        </authorList>
    </citation>
    <scope>NUCLEOTIDE SEQUENCE</scope>
</reference>
<feature type="domain" description="Metallo-beta-lactamase" evidence="5">
    <location>
        <begin position="55"/>
        <end position="260"/>
    </location>
</feature>
<evidence type="ECO:0000256" key="4">
    <source>
        <dbReference type="ARBA" id="ARBA00022833"/>
    </source>
</evidence>
<sequence>MKWTIGDVIVTKVVELEQLIPVGGLLPSATEEGLGRHRSWLEPHFMDADGNTLLSIHALVIETAGLRVLVDTCVGDRAIEGMPGFRGDPGFLERMEAAGFPVETIDIVCCTHLHFDHVGWNTRPEGDRWVPTFPNARYLFCRAEYEHWMAEPGGYASNLPDTVTPVVEAGLVDLIEPTHSVTADVRFVPTPGHSPGHMSVLVESQGQRALITGDATHHPVQWAEPDWGMGGDWNGPMGAQSRRMLRDEHGDSGTLVIGTHYASPTAGWVESVEGGWCFRACEG</sequence>
<accession>A0A6J6HQT4</accession>
<evidence type="ECO:0000256" key="2">
    <source>
        <dbReference type="ARBA" id="ARBA00022723"/>
    </source>
</evidence>
<dbReference type="GO" id="GO:0016787">
    <property type="term" value="F:hydrolase activity"/>
    <property type="evidence" value="ECO:0007669"/>
    <property type="project" value="UniProtKB-KW"/>
</dbReference>
<protein>
    <submittedName>
        <fullName evidence="6">Unannotated protein</fullName>
    </submittedName>
</protein>
<keyword evidence="2" id="KW-0479">Metal-binding</keyword>
<dbReference type="Pfam" id="PF00753">
    <property type="entry name" value="Lactamase_B"/>
    <property type="match status" value="1"/>
</dbReference>
<name>A0A6J6HQT4_9ZZZZ</name>
<dbReference type="CDD" id="cd16277">
    <property type="entry name" value="metallo-hydrolase-like_MBL-fold"/>
    <property type="match status" value="1"/>
</dbReference>
<organism evidence="6">
    <name type="scientific">freshwater metagenome</name>
    <dbReference type="NCBI Taxonomy" id="449393"/>
    <lineage>
        <taxon>unclassified sequences</taxon>
        <taxon>metagenomes</taxon>
        <taxon>ecological metagenomes</taxon>
    </lineage>
</organism>
<dbReference type="GO" id="GO:0046872">
    <property type="term" value="F:metal ion binding"/>
    <property type="evidence" value="ECO:0007669"/>
    <property type="project" value="UniProtKB-KW"/>
</dbReference>
<dbReference type="InterPro" id="IPR036866">
    <property type="entry name" value="RibonucZ/Hydroxyglut_hydro"/>
</dbReference>
<dbReference type="SUPFAM" id="SSF56281">
    <property type="entry name" value="Metallo-hydrolase/oxidoreductase"/>
    <property type="match status" value="1"/>
</dbReference>